<organism evidence="2 3">
    <name type="scientific">Volvox africanus</name>
    <dbReference type="NCBI Taxonomy" id="51714"/>
    <lineage>
        <taxon>Eukaryota</taxon>
        <taxon>Viridiplantae</taxon>
        <taxon>Chlorophyta</taxon>
        <taxon>core chlorophytes</taxon>
        <taxon>Chlorophyceae</taxon>
        <taxon>CS clade</taxon>
        <taxon>Chlamydomonadales</taxon>
        <taxon>Volvocaceae</taxon>
        <taxon>Volvox</taxon>
    </lineage>
</organism>
<keyword evidence="3" id="KW-1185">Reference proteome</keyword>
<evidence type="ECO:0000313" key="2">
    <source>
        <dbReference type="EMBL" id="GLI71508.1"/>
    </source>
</evidence>
<comment type="caution">
    <text evidence="2">The sequence shown here is derived from an EMBL/GenBank/DDBJ whole genome shotgun (WGS) entry which is preliminary data.</text>
</comment>
<dbReference type="Proteomes" id="UP001165090">
    <property type="component" value="Unassembled WGS sequence"/>
</dbReference>
<protein>
    <recommendedName>
        <fullName evidence="4">Secreted protein</fullName>
    </recommendedName>
</protein>
<reference evidence="2 3" key="1">
    <citation type="journal article" date="2023" name="IScience">
        <title>Expanded male sex-determining region conserved during the evolution of homothallism in the green alga Volvox.</title>
        <authorList>
            <person name="Yamamoto K."/>
            <person name="Matsuzaki R."/>
            <person name="Mahakham W."/>
            <person name="Heman W."/>
            <person name="Sekimoto H."/>
            <person name="Kawachi M."/>
            <person name="Minakuchi Y."/>
            <person name="Toyoda A."/>
            <person name="Nozaki H."/>
        </authorList>
    </citation>
    <scope>NUCLEOTIDE SEQUENCE [LARGE SCALE GENOMIC DNA]</scope>
    <source>
        <strain evidence="2 3">NIES-4468</strain>
    </source>
</reference>
<sequence length="104" mass="10966">MASARASSLLPTSLSTSALTAGHPGSAHQVQASLPRWHHCFVTLSGTSFGPKPKPGQAVRRDILEPPESPPPRLAHAASPPFPWPHRSFPEATILPTCCSSLSP</sequence>
<gene>
    <name evidence="2" type="ORF">VaNZ11_016729</name>
</gene>
<proteinExistence type="predicted"/>
<dbReference type="EMBL" id="BSDZ01000114">
    <property type="protein sequence ID" value="GLI71508.1"/>
    <property type="molecule type" value="Genomic_DNA"/>
</dbReference>
<evidence type="ECO:0000256" key="1">
    <source>
        <dbReference type="SAM" id="MobiDB-lite"/>
    </source>
</evidence>
<name>A0ABQ5SNC6_9CHLO</name>
<accession>A0ABQ5SNC6</accession>
<evidence type="ECO:0000313" key="3">
    <source>
        <dbReference type="Proteomes" id="UP001165090"/>
    </source>
</evidence>
<feature type="region of interest" description="Disordered" evidence="1">
    <location>
        <begin position="48"/>
        <end position="82"/>
    </location>
</feature>
<evidence type="ECO:0008006" key="4">
    <source>
        <dbReference type="Google" id="ProtNLM"/>
    </source>
</evidence>